<dbReference type="Pfam" id="PF15868">
    <property type="entry name" value="MBF2"/>
    <property type="match status" value="1"/>
</dbReference>
<sequence length="141" mass="15329">MFGTSVKYLLTIAAVLILTATAQPTQLIRKPIALTNLAGRSLFDQYTLGQDIDGAKIIYTSQNQDSFDTIQSQITSSYVFPAADSNNDSIITKITLYVEASDDATTQAYVIDGGIGETAITLEIVANNSDFLRYMVIIYGK</sequence>
<reference evidence="2" key="1">
    <citation type="submission" date="2017-01" db="EMBL/GenBank/DDBJ databases">
        <title>An insight into the sialome and mialome of the horn fly, Haematobia irritans.</title>
        <authorList>
            <person name="Breijo M."/>
            <person name="Boiani M."/>
            <person name="Ures X."/>
            <person name="Rocha S."/>
            <person name="Sequeira M."/>
            <person name="Ribeiro J.M."/>
        </authorList>
    </citation>
    <scope>NUCLEOTIDE SEQUENCE</scope>
</reference>
<feature type="signal peptide" evidence="1">
    <location>
        <begin position="1"/>
        <end position="22"/>
    </location>
</feature>
<dbReference type="AlphaFoldDB" id="A0A1L8EGM4"/>
<accession>A0A1L8EGM4</accession>
<evidence type="ECO:0000256" key="1">
    <source>
        <dbReference type="SAM" id="SignalP"/>
    </source>
</evidence>
<evidence type="ECO:0000313" key="2">
    <source>
        <dbReference type="EMBL" id="JAV17743.1"/>
    </source>
</evidence>
<protein>
    <submittedName>
        <fullName evidence="2">Putative secreted protein</fullName>
    </submittedName>
</protein>
<name>A0A1L8EGM4_HAEIR</name>
<organism evidence="2">
    <name type="scientific">Haematobia irritans</name>
    <name type="common">Horn fly</name>
    <name type="synonym">Conops irritans</name>
    <dbReference type="NCBI Taxonomy" id="7368"/>
    <lineage>
        <taxon>Eukaryota</taxon>
        <taxon>Metazoa</taxon>
        <taxon>Ecdysozoa</taxon>
        <taxon>Arthropoda</taxon>
        <taxon>Hexapoda</taxon>
        <taxon>Insecta</taxon>
        <taxon>Pterygota</taxon>
        <taxon>Neoptera</taxon>
        <taxon>Endopterygota</taxon>
        <taxon>Diptera</taxon>
        <taxon>Brachycera</taxon>
        <taxon>Muscomorpha</taxon>
        <taxon>Muscoidea</taxon>
        <taxon>Muscidae</taxon>
        <taxon>Haematobia</taxon>
    </lineage>
</organism>
<dbReference type="InterPro" id="IPR031734">
    <property type="entry name" value="MBF2"/>
</dbReference>
<dbReference type="EMBL" id="GFDG01001056">
    <property type="protein sequence ID" value="JAV17743.1"/>
    <property type="molecule type" value="Transcribed_RNA"/>
</dbReference>
<feature type="chain" id="PRO_5013177052" evidence="1">
    <location>
        <begin position="23"/>
        <end position="141"/>
    </location>
</feature>
<proteinExistence type="predicted"/>
<keyword evidence="1" id="KW-0732">Signal</keyword>